<comment type="function">
    <text evidence="6">Involved in pre-mRNA splicing.</text>
</comment>
<sequence length="196" mass="20835">MDPARAAAAAAAGDAVYTIPKAAEYINKAPERVTQRTAGGIRAGPLANPSGGHVRIISRMDYAPDVCKDFKETGFCGYGDSCIFMHDRSGMKHGPQVERIWETVQQKHMAAQRRGAAAATSASAAAADVATDRPFACHICRKPFTSPVMTKCGHYFCETCILGCYRKSKACPVCSAGLDGVFRPARDLPPPPVASS</sequence>
<evidence type="ECO:0000256" key="1">
    <source>
        <dbReference type="ARBA" id="ARBA00009161"/>
    </source>
</evidence>
<dbReference type="PANTHER" id="PTHR12930">
    <property type="entry name" value="ZINC FINGER PROTEIN 183"/>
    <property type="match status" value="1"/>
</dbReference>
<dbReference type="GO" id="GO:0005684">
    <property type="term" value="C:U2-type spliceosomal complex"/>
    <property type="evidence" value="ECO:0007669"/>
    <property type="project" value="TreeGrafter"/>
</dbReference>
<dbReference type="Proteomes" id="UP000274922">
    <property type="component" value="Unassembled WGS sequence"/>
</dbReference>
<dbReference type="PROSITE" id="PS50103">
    <property type="entry name" value="ZF_C3H1"/>
    <property type="match status" value="1"/>
</dbReference>
<dbReference type="SUPFAM" id="SSF90229">
    <property type="entry name" value="CCCH zinc finger"/>
    <property type="match status" value="1"/>
</dbReference>
<evidence type="ECO:0000256" key="5">
    <source>
        <dbReference type="PROSITE-ProRule" id="PRU00723"/>
    </source>
</evidence>
<evidence type="ECO:0000256" key="3">
    <source>
        <dbReference type="ARBA" id="ARBA00022771"/>
    </source>
</evidence>
<evidence type="ECO:0000256" key="6">
    <source>
        <dbReference type="RuleBase" id="RU367110"/>
    </source>
</evidence>
<comment type="similarity">
    <text evidence="1 6">Belongs to the CWC24 family.</text>
</comment>
<dbReference type="InterPro" id="IPR017907">
    <property type="entry name" value="Znf_RING_CS"/>
</dbReference>
<keyword evidence="6" id="KW-0747">Spliceosome</keyword>
<dbReference type="GO" id="GO:0008270">
    <property type="term" value="F:zinc ion binding"/>
    <property type="evidence" value="ECO:0007669"/>
    <property type="project" value="UniProtKB-KW"/>
</dbReference>
<dbReference type="Gene3D" id="3.30.40.10">
    <property type="entry name" value="Zinc/RING finger domain, C3HC4 (zinc finger)"/>
    <property type="match status" value="1"/>
</dbReference>
<accession>A0A4P9XCD4</accession>
<evidence type="ECO:0000256" key="4">
    <source>
        <dbReference type="ARBA" id="ARBA00022833"/>
    </source>
</evidence>
<dbReference type="STRING" id="1555241.A0A4P9XCD4"/>
<dbReference type="EMBL" id="ML014135">
    <property type="protein sequence ID" value="RKP02801.1"/>
    <property type="molecule type" value="Genomic_DNA"/>
</dbReference>
<comment type="subunit">
    <text evidence="6">Associated with the spliceosome.</text>
</comment>
<dbReference type="PANTHER" id="PTHR12930:SF0">
    <property type="entry name" value="RING FINGER PROTEIN 113B"/>
    <property type="match status" value="1"/>
</dbReference>
<keyword evidence="2 5" id="KW-0479">Metal-binding</keyword>
<gene>
    <name evidence="9" type="ORF">CXG81DRAFT_10397</name>
</gene>
<dbReference type="GO" id="GO:0034247">
    <property type="term" value="P:snoRNA splicing"/>
    <property type="evidence" value="ECO:0007669"/>
    <property type="project" value="TreeGrafter"/>
</dbReference>
<dbReference type="GO" id="GO:0006397">
    <property type="term" value="P:mRNA processing"/>
    <property type="evidence" value="ECO:0007669"/>
    <property type="project" value="UniProtKB-KW"/>
</dbReference>
<dbReference type="SUPFAM" id="SSF57850">
    <property type="entry name" value="RING/U-box"/>
    <property type="match status" value="1"/>
</dbReference>
<dbReference type="SMART" id="SM00356">
    <property type="entry name" value="ZnF_C3H1"/>
    <property type="match status" value="1"/>
</dbReference>
<dbReference type="GO" id="GO:0003677">
    <property type="term" value="F:DNA binding"/>
    <property type="evidence" value="ECO:0007669"/>
    <property type="project" value="UniProtKB-UniRule"/>
</dbReference>
<reference evidence="10" key="1">
    <citation type="journal article" date="2018" name="Nat. Microbiol.">
        <title>Leveraging single-cell genomics to expand the fungal tree of life.</title>
        <authorList>
            <person name="Ahrendt S.R."/>
            <person name="Quandt C.A."/>
            <person name="Ciobanu D."/>
            <person name="Clum A."/>
            <person name="Salamov A."/>
            <person name="Andreopoulos B."/>
            <person name="Cheng J.F."/>
            <person name="Woyke T."/>
            <person name="Pelin A."/>
            <person name="Henrissat B."/>
            <person name="Reynolds N.K."/>
            <person name="Benny G.L."/>
            <person name="Smith M.E."/>
            <person name="James T.Y."/>
            <person name="Grigoriev I.V."/>
        </authorList>
    </citation>
    <scope>NUCLEOTIDE SEQUENCE [LARGE SCALE GENOMIC DNA]</scope>
    <source>
        <strain evidence="10">ATCC 52028</strain>
    </source>
</reference>
<dbReference type="PROSITE" id="PS00518">
    <property type="entry name" value="ZF_RING_1"/>
    <property type="match status" value="1"/>
</dbReference>
<organism evidence="9 10">
    <name type="scientific">Caulochytrium protostelioides</name>
    <dbReference type="NCBI Taxonomy" id="1555241"/>
    <lineage>
        <taxon>Eukaryota</taxon>
        <taxon>Fungi</taxon>
        <taxon>Fungi incertae sedis</taxon>
        <taxon>Chytridiomycota</taxon>
        <taxon>Chytridiomycota incertae sedis</taxon>
        <taxon>Chytridiomycetes</taxon>
        <taxon>Caulochytriales</taxon>
        <taxon>Caulochytriaceae</taxon>
        <taxon>Caulochytrium</taxon>
    </lineage>
</organism>
<dbReference type="InterPro" id="IPR001841">
    <property type="entry name" value="Znf_RING"/>
</dbReference>
<keyword evidence="6" id="KW-0238">DNA-binding</keyword>
<dbReference type="InterPro" id="IPR000571">
    <property type="entry name" value="Znf_CCCH"/>
</dbReference>
<keyword evidence="6" id="KW-0539">Nucleus</keyword>
<feature type="zinc finger region" description="C3H1-type" evidence="5">
    <location>
        <begin position="61"/>
        <end position="89"/>
    </location>
</feature>
<dbReference type="InterPro" id="IPR013083">
    <property type="entry name" value="Znf_RING/FYVE/PHD"/>
</dbReference>
<dbReference type="Pfam" id="PF00642">
    <property type="entry name" value="zf-CCCH"/>
    <property type="match status" value="1"/>
</dbReference>
<protein>
    <recommendedName>
        <fullName evidence="6">Pre-mRNA-splicing factor CWC24</fullName>
    </recommendedName>
</protein>
<dbReference type="InterPro" id="IPR039971">
    <property type="entry name" value="CWC24-like"/>
</dbReference>
<evidence type="ECO:0000259" key="8">
    <source>
        <dbReference type="PROSITE" id="PS50103"/>
    </source>
</evidence>
<dbReference type="AlphaFoldDB" id="A0A4P9XCD4"/>
<evidence type="ECO:0000256" key="2">
    <source>
        <dbReference type="ARBA" id="ARBA00022723"/>
    </source>
</evidence>
<feature type="domain" description="RING-type" evidence="7">
    <location>
        <begin position="137"/>
        <end position="175"/>
    </location>
</feature>
<keyword evidence="6" id="KW-0507">mRNA processing</keyword>
<proteinExistence type="inferred from homology"/>
<evidence type="ECO:0000313" key="10">
    <source>
        <dbReference type="Proteomes" id="UP000274922"/>
    </source>
</evidence>
<feature type="domain" description="C3H1-type" evidence="8">
    <location>
        <begin position="61"/>
        <end position="89"/>
    </location>
</feature>
<dbReference type="PROSITE" id="PS50089">
    <property type="entry name" value="ZF_RING_2"/>
    <property type="match status" value="1"/>
</dbReference>
<comment type="subcellular location">
    <subcellularLocation>
        <location evidence="6">Nucleus</location>
    </subcellularLocation>
</comment>
<dbReference type="CDD" id="cd16539">
    <property type="entry name" value="RING-HC_RNF113A_B"/>
    <property type="match status" value="1"/>
</dbReference>
<keyword evidence="4 5" id="KW-0862">Zinc</keyword>
<evidence type="ECO:0000259" key="7">
    <source>
        <dbReference type="PROSITE" id="PS50089"/>
    </source>
</evidence>
<dbReference type="Pfam" id="PF13923">
    <property type="entry name" value="zf-C3HC4_2"/>
    <property type="match status" value="1"/>
</dbReference>
<keyword evidence="6" id="KW-0508">mRNA splicing</keyword>
<dbReference type="Gene3D" id="6.10.250.3220">
    <property type="match status" value="1"/>
</dbReference>
<dbReference type="SMART" id="SM00184">
    <property type="entry name" value="RING"/>
    <property type="match status" value="1"/>
</dbReference>
<dbReference type="OrthoDB" id="25761at2759"/>
<keyword evidence="10" id="KW-1185">Reference proteome</keyword>
<name>A0A4P9XCD4_9FUNG</name>
<dbReference type="InterPro" id="IPR036855">
    <property type="entry name" value="Znf_CCCH_sf"/>
</dbReference>
<keyword evidence="3 5" id="KW-0863">Zinc-finger</keyword>
<evidence type="ECO:0000313" key="9">
    <source>
        <dbReference type="EMBL" id="RKP02801.1"/>
    </source>
</evidence>